<evidence type="ECO:0000256" key="2">
    <source>
        <dbReference type="ARBA" id="ARBA00022747"/>
    </source>
</evidence>
<dbReference type="AlphaFoldDB" id="A0A4U8UIP6"/>
<dbReference type="Proteomes" id="UP000029920">
    <property type="component" value="Unassembled WGS sequence"/>
</dbReference>
<evidence type="ECO:0000256" key="3">
    <source>
        <dbReference type="ARBA" id="ARBA00023125"/>
    </source>
</evidence>
<comment type="similarity">
    <text evidence="1">Belongs to the type-I restriction system S methylase family.</text>
</comment>
<reference evidence="5 6" key="1">
    <citation type="journal article" date="2014" name="Genome Announc.">
        <title>Draft genome sequences of eight enterohepatic helicobacter species isolated from both laboratory and wild rodents.</title>
        <authorList>
            <person name="Sheh A."/>
            <person name="Shen Z."/>
            <person name="Fox J.G."/>
        </authorList>
    </citation>
    <scope>NUCLEOTIDE SEQUENCE [LARGE SCALE GENOMIC DNA]</scope>
    <source>
        <strain evidence="5 6">MIT-03-7007</strain>
    </source>
</reference>
<name>A0A4U8UIP6_9HELI</name>
<dbReference type="Gene3D" id="3.90.220.20">
    <property type="entry name" value="DNA methylase specificity domains"/>
    <property type="match status" value="1"/>
</dbReference>
<dbReference type="InterPro" id="IPR044946">
    <property type="entry name" value="Restrct_endonuc_typeI_TRD_sf"/>
</dbReference>
<feature type="domain" description="Type I restriction modification DNA specificity" evidence="4">
    <location>
        <begin position="7"/>
        <end position="62"/>
    </location>
</feature>
<accession>A0A4U8UIP6</accession>
<dbReference type="Pfam" id="PF01420">
    <property type="entry name" value="Methylase_S"/>
    <property type="match status" value="1"/>
</dbReference>
<dbReference type="EMBL" id="JRPC02000011">
    <property type="protein sequence ID" value="TLE15919.1"/>
    <property type="molecule type" value="Genomic_DNA"/>
</dbReference>
<dbReference type="InterPro" id="IPR000055">
    <property type="entry name" value="Restrct_endonuc_typeI_TRD"/>
</dbReference>
<dbReference type="InterPro" id="IPR051212">
    <property type="entry name" value="Type-I_RE_S_subunit"/>
</dbReference>
<dbReference type="GO" id="GO:0009307">
    <property type="term" value="P:DNA restriction-modification system"/>
    <property type="evidence" value="ECO:0007669"/>
    <property type="project" value="UniProtKB-KW"/>
</dbReference>
<keyword evidence="3" id="KW-0238">DNA-binding</keyword>
<sequence length="65" mass="7571">MNLWIIFYFTTKDFFKGNKRGAAIPHLDRNLFFNLEIPLPPLAEQKEIVQTLDTLFALTKGLKCE</sequence>
<dbReference type="GO" id="GO:0003677">
    <property type="term" value="F:DNA binding"/>
    <property type="evidence" value="ECO:0007669"/>
    <property type="project" value="UniProtKB-KW"/>
</dbReference>
<dbReference type="SUPFAM" id="SSF116734">
    <property type="entry name" value="DNA methylase specificity domain"/>
    <property type="match status" value="1"/>
</dbReference>
<gene>
    <name evidence="5" type="ORF">LS72_005005</name>
</gene>
<comment type="caution">
    <text evidence="5">The sequence shown here is derived from an EMBL/GenBank/DDBJ whole genome shotgun (WGS) entry which is preliminary data.</text>
</comment>
<dbReference type="PANTHER" id="PTHR43140:SF1">
    <property type="entry name" value="TYPE I RESTRICTION ENZYME ECOKI SPECIFICITY SUBUNIT"/>
    <property type="match status" value="1"/>
</dbReference>
<evidence type="ECO:0000313" key="6">
    <source>
        <dbReference type="Proteomes" id="UP000029920"/>
    </source>
</evidence>
<evidence type="ECO:0000313" key="5">
    <source>
        <dbReference type="EMBL" id="TLE15919.1"/>
    </source>
</evidence>
<dbReference type="PANTHER" id="PTHR43140">
    <property type="entry name" value="TYPE-1 RESTRICTION ENZYME ECOKI SPECIFICITY PROTEIN"/>
    <property type="match status" value="1"/>
</dbReference>
<protein>
    <recommendedName>
        <fullName evidence="4">Type I restriction modification DNA specificity domain-containing protein</fullName>
    </recommendedName>
</protein>
<evidence type="ECO:0000256" key="1">
    <source>
        <dbReference type="ARBA" id="ARBA00010923"/>
    </source>
</evidence>
<keyword evidence="6" id="KW-1185">Reference proteome</keyword>
<keyword evidence="2" id="KW-0680">Restriction system</keyword>
<organism evidence="5 6">
    <name type="scientific">Helicobacter apodemus</name>
    <dbReference type="NCBI Taxonomy" id="135569"/>
    <lineage>
        <taxon>Bacteria</taxon>
        <taxon>Pseudomonadati</taxon>
        <taxon>Campylobacterota</taxon>
        <taxon>Epsilonproteobacteria</taxon>
        <taxon>Campylobacterales</taxon>
        <taxon>Helicobacteraceae</taxon>
        <taxon>Helicobacter</taxon>
    </lineage>
</organism>
<dbReference type="RefSeq" id="WP_052087344.1">
    <property type="nucleotide sequence ID" value="NZ_JRPC02000011.1"/>
</dbReference>
<evidence type="ECO:0000259" key="4">
    <source>
        <dbReference type="Pfam" id="PF01420"/>
    </source>
</evidence>
<proteinExistence type="inferred from homology"/>